<sequence length="137" mass="15484">MRSVPDIPRRSKMLYIERRVSSNSKRRTNEWNETLQGLGKNSRRPGMNERRILDANVHTNSVEQRIGLSDHPDEIANVHSLHQNMPLELAPQSSSLTSSARTLSLGRRSCPRTQPKTHLSIVNFIKIMGIIPSIAGH</sequence>
<proteinExistence type="predicted"/>
<evidence type="ECO:0000313" key="1">
    <source>
        <dbReference type="EMBL" id="GMN21741.1"/>
    </source>
</evidence>
<dbReference type="EMBL" id="BTGU01002773">
    <property type="protein sequence ID" value="GMN21741.1"/>
    <property type="molecule type" value="Genomic_DNA"/>
</dbReference>
<reference evidence="2" key="1">
    <citation type="submission" date="2023-07" db="EMBL/GenBank/DDBJ databases">
        <title>draft genome sequence of fig (Ficus carica).</title>
        <authorList>
            <person name="Takahashi T."/>
            <person name="Nishimura K."/>
        </authorList>
    </citation>
    <scope>NUCLEOTIDE SEQUENCE</scope>
</reference>
<gene>
    <name evidence="1" type="ORF">TIFTF001_043375</name>
    <name evidence="2" type="ORF">TIFTF001_043379</name>
</gene>
<keyword evidence="3" id="KW-1185">Reference proteome</keyword>
<dbReference type="AlphaFoldDB" id="A0AA87YZ07"/>
<protein>
    <submittedName>
        <fullName evidence="2">Uncharacterized protein</fullName>
    </submittedName>
</protein>
<dbReference type="Proteomes" id="UP001187192">
    <property type="component" value="Unassembled WGS sequence"/>
</dbReference>
<accession>A0AA87YZ07</accession>
<comment type="caution">
    <text evidence="2">The sequence shown here is derived from an EMBL/GenBank/DDBJ whole genome shotgun (WGS) entry which is preliminary data.</text>
</comment>
<organism evidence="2 3">
    <name type="scientific">Ficus carica</name>
    <name type="common">Common fig</name>
    <dbReference type="NCBI Taxonomy" id="3494"/>
    <lineage>
        <taxon>Eukaryota</taxon>
        <taxon>Viridiplantae</taxon>
        <taxon>Streptophyta</taxon>
        <taxon>Embryophyta</taxon>
        <taxon>Tracheophyta</taxon>
        <taxon>Spermatophyta</taxon>
        <taxon>Magnoliopsida</taxon>
        <taxon>eudicotyledons</taxon>
        <taxon>Gunneridae</taxon>
        <taxon>Pentapetalae</taxon>
        <taxon>rosids</taxon>
        <taxon>fabids</taxon>
        <taxon>Rosales</taxon>
        <taxon>Moraceae</taxon>
        <taxon>Ficeae</taxon>
        <taxon>Ficus</taxon>
    </lineage>
</organism>
<evidence type="ECO:0000313" key="3">
    <source>
        <dbReference type="Proteomes" id="UP001187192"/>
    </source>
</evidence>
<dbReference type="EMBL" id="BTGU01002774">
    <property type="protein sequence ID" value="GMN21755.1"/>
    <property type="molecule type" value="Genomic_DNA"/>
</dbReference>
<name>A0AA87YZ07_FICCA</name>
<evidence type="ECO:0000313" key="2">
    <source>
        <dbReference type="EMBL" id="GMN21755.1"/>
    </source>
</evidence>